<keyword evidence="3 8" id="KW-0028">Amino-acid biosynthesis</keyword>
<dbReference type="CDD" id="cd01065">
    <property type="entry name" value="NAD_bind_Shikimate_DH"/>
    <property type="match status" value="1"/>
</dbReference>
<feature type="active site" description="Proton acceptor" evidence="8">
    <location>
        <position position="68"/>
    </location>
</feature>
<feature type="domain" description="SDH C-terminal" evidence="11">
    <location>
        <begin position="242"/>
        <end position="266"/>
    </location>
</feature>
<evidence type="ECO:0000256" key="7">
    <source>
        <dbReference type="ARBA" id="ARBA00049442"/>
    </source>
</evidence>
<dbReference type="EMBL" id="SNYR01000003">
    <property type="protein sequence ID" value="TDQ61801.1"/>
    <property type="molecule type" value="Genomic_DNA"/>
</dbReference>
<evidence type="ECO:0000256" key="6">
    <source>
        <dbReference type="ARBA" id="ARBA00023141"/>
    </source>
</evidence>
<sequence>MSTSPKAFVTGNPVKHSKSPLLHGYWLKKYNISGTYTAIETDENNLPELIEQVRNGEMRGGNVTIPHKQLAFNLCDRHTETAKKIGAVNTVWAENGKICGDNTDGYGFLANLDHQLPQWDRHKGCAIILGAGGAARAILSALVDKGFKTIYLLNRTLARAEQLAQEFDGPIIPQTLDKFNELAADADFVVNTSSIGMHGSKFEQLDVHKLPETAIVTDIVYTPLMTPLLQDAKDRGLNIATGLGMLLHQAVPGFEIWFGQKPEVDQALMDYMLAEIENG</sequence>
<dbReference type="HAMAP" id="MF_00222">
    <property type="entry name" value="Shikimate_DH_AroE"/>
    <property type="match status" value="1"/>
</dbReference>
<comment type="pathway">
    <text evidence="1 8">Metabolic intermediate biosynthesis; chorismate biosynthesis; chorismate from D-erythrose 4-phosphate and phosphoenolpyruvate: step 4/7.</text>
</comment>
<dbReference type="InterPro" id="IPR046346">
    <property type="entry name" value="Aminoacid_DH-like_N_sf"/>
</dbReference>
<dbReference type="EC" id="1.1.1.25" evidence="2 8"/>
<evidence type="ECO:0000256" key="3">
    <source>
        <dbReference type="ARBA" id="ARBA00022605"/>
    </source>
</evidence>
<dbReference type="GO" id="GO:0009073">
    <property type="term" value="P:aromatic amino acid family biosynthetic process"/>
    <property type="evidence" value="ECO:0007669"/>
    <property type="project" value="UniProtKB-KW"/>
</dbReference>
<feature type="binding site" evidence="8">
    <location>
        <begin position="130"/>
        <end position="134"/>
    </location>
    <ligand>
        <name>NADP(+)</name>
        <dbReference type="ChEBI" id="CHEBI:58349"/>
    </ligand>
</feature>
<feature type="binding site" evidence="8">
    <location>
        <begin position="17"/>
        <end position="19"/>
    </location>
    <ligand>
        <name>shikimate</name>
        <dbReference type="ChEBI" id="CHEBI:36208"/>
    </ligand>
</feature>
<evidence type="ECO:0000256" key="1">
    <source>
        <dbReference type="ARBA" id="ARBA00004871"/>
    </source>
</evidence>
<accession>A0A4R6VG73</accession>
<dbReference type="NCBIfam" id="TIGR00507">
    <property type="entry name" value="aroE"/>
    <property type="match status" value="1"/>
</dbReference>
<dbReference type="GO" id="GO:0005829">
    <property type="term" value="C:cytosol"/>
    <property type="evidence" value="ECO:0007669"/>
    <property type="project" value="TreeGrafter"/>
</dbReference>
<dbReference type="Pfam" id="PF18317">
    <property type="entry name" value="SDH_C"/>
    <property type="match status" value="1"/>
</dbReference>
<dbReference type="InterPro" id="IPR006151">
    <property type="entry name" value="Shikm_DH/Glu-tRNA_Rdtase"/>
</dbReference>
<evidence type="ECO:0000313" key="13">
    <source>
        <dbReference type="Proteomes" id="UP000295391"/>
    </source>
</evidence>
<dbReference type="InterPro" id="IPR036291">
    <property type="entry name" value="NAD(P)-bd_dom_sf"/>
</dbReference>
<gene>
    <name evidence="8" type="primary">aroE</name>
    <name evidence="12" type="ORF">ATL17_2904</name>
</gene>
<dbReference type="RefSeq" id="WP_133573492.1">
    <property type="nucleotide sequence ID" value="NZ_SNYR01000003.1"/>
</dbReference>
<dbReference type="AlphaFoldDB" id="A0A4R6VG73"/>
<feature type="binding site" evidence="8">
    <location>
        <position position="221"/>
    </location>
    <ligand>
        <name>shikimate</name>
        <dbReference type="ChEBI" id="CHEBI:36208"/>
    </ligand>
</feature>
<dbReference type="Proteomes" id="UP000295391">
    <property type="component" value="Unassembled WGS sequence"/>
</dbReference>
<evidence type="ECO:0000256" key="4">
    <source>
        <dbReference type="ARBA" id="ARBA00022857"/>
    </source>
</evidence>
<proteinExistence type="inferred from homology"/>
<feature type="binding site" evidence="8">
    <location>
        <position position="89"/>
    </location>
    <ligand>
        <name>shikimate</name>
        <dbReference type="ChEBI" id="CHEBI:36208"/>
    </ligand>
</feature>
<dbReference type="GO" id="GO:0009423">
    <property type="term" value="P:chorismate biosynthetic process"/>
    <property type="evidence" value="ECO:0007669"/>
    <property type="project" value="UniProtKB-UniRule"/>
</dbReference>
<feature type="binding site" evidence="8">
    <location>
        <begin position="154"/>
        <end position="159"/>
    </location>
    <ligand>
        <name>NADP(+)</name>
        <dbReference type="ChEBI" id="CHEBI:58349"/>
    </ligand>
</feature>
<keyword evidence="6 8" id="KW-0057">Aromatic amino acid biosynthesis</keyword>
<evidence type="ECO:0000313" key="12">
    <source>
        <dbReference type="EMBL" id="TDQ61801.1"/>
    </source>
</evidence>
<comment type="subunit">
    <text evidence="8">Homodimer.</text>
</comment>
<comment type="caution">
    <text evidence="12">The sequence shown here is derived from an EMBL/GenBank/DDBJ whole genome shotgun (WGS) entry which is preliminary data.</text>
</comment>
<protein>
    <recommendedName>
        <fullName evidence="2 8">Shikimate dehydrogenase (NADP(+))</fullName>
        <shortName evidence="8">SDH</shortName>
        <ecNumber evidence="2 8">1.1.1.25</ecNumber>
    </recommendedName>
</protein>
<dbReference type="NCBIfam" id="NF001312">
    <property type="entry name" value="PRK00258.1-4"/>
    <property type="match status" value="1"/>
</dbReference>
<feature type="domain" description="Shikimate dehydrogenase substrate binding N-terminal" evidence="10">
    <location>
        <begin position="9"/>
        <end position="91"/>
    </location>
</feature>
<dbReference type="GO" id="GO:0008652">
    <property type="term" value="P:amino acid biosynthetic process"/>
    <property type="evidence" value="ECO:0007669"/>
    <property type="project" value="UniProtKB-KW"/>
</dbReference>
<dbReference type="SUPFAM" id="SSF53223">
    <property type="entry name" value="Aminoacid dehydrogenase-like, N-terminal domain"/>
    <property type="match status" value="1"/>
</dbReference>
<feature type="binding site" evidence="8">
    <location>
        <position position="64"/>
    </location>
    <ligand>
        <name>shikimate</name>
        <dbReference type="ChEBI" id="CHEBI:36208"/>
    </ligand>
</feature>
<organism evidence="12 13">
    <name type="scientific">Maritalea mobilis</name>
    <dbReference type="NCBI Taxonomy" id="483324"/>
    <lineage>
        <taxon>Bacteria</taxon>
        <taxon>Pseudomonadati</taxon>
        <taxon>Pseudomonadota</taxon>
        <taxon>Alphaproteobacteria</taxon>
        <taxon>Hyphomicrobiales</taxon>
        <taxon>Devosiaceae</taxon>
        <taxon>Maritalea</taxon>
    </lineage>
</organism>
<feature type="binding site" evidence="8">
    <location>
        <position position="104"/>
    </location>
    <ligand>
        <name>shikimate</name>
        <dbReference type="ChEBI" id="CHEBI:36208"/>
    </ligand>
</feature>
<dbReference type="GO" id="GO:0050661">
    <property type="term" value="F:NADP binding"/>
    <property type="evidence" value="ECO:0007669"/>
    <property type="project" value="InterPro"/>
</dbReference>
<keyword evidence="4 8" id="KW-0521">NADP</keyword>
<dbReference type="InterPro" id="IPR041121">
    <property type="entry name" value="SDH_C"/>
</dbReference>
<feature type="binding site" evidence="8">
    <location>
        <position position="80"/>
    </location>
    <ligand>
        <name>NADP(+)</name>
        <dbReference type="ChEBI" id="CHEBI:58349"/>
    </ligand>
</feature>
<dbReference type="Gene3D" id="3.40.50.10860">
    <property type="entry name" value="Leucine Dehydrogenase, chain A, domain 1"/>
    <property type="match status" value="1"/>
</dbReference>
<evidence type="ECO:0000259" key="11">
    <source>
        <dbReference type="Pfam" id="PF18317"/>
    </source>
</evidence>
<evidence type="ECO:0000256" key="8">
    <source>
        <dbReference type="HAMAP-Rule" id="MF_00222"/>
    </source>
</evidence>
<evidence type="ECO:0000256" key="5">
    <source>
        <dbReference type="ARBA" id="ARBA00023002"/>
    </source>
</evidence>
<evidence type="ECO:0000256" key="2">
    <source>
        <dbReference type="ARBA" id="ARBA00012962"/>
    </source>
</evidence>
<dbReference type="GO" id="GO:0004764">
    <property type="term" value="F:shikimate 3-dehydrogenase (NADP+) activity"/>
    <property type="evidence" value="ECO:0007669"/>
    <property type="project" value="UniProtKB-UniRule"/>
</dbReference>
<evidence type="ECO:0000259" key="10">
    <source>
        <dbReference type="Pfam" id="PF08501"/>
    </source>
</evidence>
<dbReference type="Pfam" id="PF01488">
    <property type="entry name" value="Shikimate_DH"/>
    <property type="match status" value="1"/>
</dbReference>
<name>A0A4R6VG73_9HYPH</name>
<dbReference type="SUPFAM" id="SSF51735">
    <property type="entry name" value="NAD(P)-binding Rossmann-fold domains"/>
    <property type="match status" value="1"/>
</dbReference>
<comment type="similarity">
    <text evidence="8">Belongs to the shikimate dehydrogenase family.</text>
</comment>
<comment type="catalytic activity">
    <reaction evidence="7 8">
        <text>shikimate + NADP(+) = 3-dehydroshikimate + NADPH + H(+)</text>
        <dbReference type="Rhea" id="RHEA:17737"/>
        <dbReference type="ChEBI" id="CHEBI:15378"/>
        <dbReference type="ChEBI" id="CHEBI:16630"/>
        <dbReference type="ChEBI" id="CHEBI:36208"/>
        <dbReference type="ChEBI" id="CHEBI:57783"/>
        <dbReference type="ChEBI" id="CHEBI:58349"/>
        <dbReference type="EC" id="1.1.1.25"/>
    </reaction>
</comment>
<dbReference type="OrthoDB" id="9792692at2"/>
<dbReference type="InterPro" id="IPR022893">
    <property type="entry name" value="Shikimate_DH_fam"/>
</dbReference>
<dbReference type="PANTHER" id="PTHR21089:SF1">
    <property type="entry name" value="BIFUNCTIONAL 3-DEHYDROQUINATE DEHYDRATASE_SHIKIMATE DEHYDROGENASE, CHLOROPLASTIC"/>
    <property type="match status" value="1"/>
</dbReference>
<evidence type="ECO:0000259" key="9">
    <source>
        <dbReference type="Pfam" id="PF01488"/>
    </source>
</evidence>
<keyword evidence="5 8" id="KW-0560">Oxidoreductase</keyword>
<comment type="function">
    <text evidence="8">Involved in the biosynthesis of the chorismate, which leads to the biosynthesis of aromatic amino acids. Catalyzes the reversible NADPH linked reduction of 3-dehydroshikimate (DHSA) to yield shikimate (SA).</text>
</comment>
<dbReference type="GO" id="GO:0019632">
    <property type="term" value="P:shikimate metabolic process"/>
    <property type="evidence" value="ECO:0007669"/>
    <property type="project" value="InterPro"/>
</dbReference>
<reference evidence="12 13" key="1">
    <citation type="submission" date="2019-03" db="EMBL/GenBank/DDBJ databases">
        <title>Genomic Encyclopedia of Type Strains, Phase III (KMG-III): the genomes of soil and plant-associated and newly described type strains.</title>
        <authorList>
            <person name="Whitman W."/>
        </authorList>
    </citation>
    <scope>NUCLEOTIDE SEQUENCE [LARGE SCALE GENOMIC DNA]</scope>
    <source>
        <strain evidence="12 13">CGMCC 1.7002</strain>
    </source>
</reference>
<feature type="binding site" evidence="8">
    <location>
        <position position="219"/>
    </location>
    <ligand>
        <name>NADP(+)</name>
        <dbReference type="ChEBI" id="CHEBI:58349"/>
    </ligand>
</feature>
<dbReference type="Pfam" id="PF08501">
    <property type="entry name" value="Shikimate_dh_N"/>
    <property type="match status" value="1"/>
</dbReference>
<dbReference type="Gene3D" id="3.40.50.720">
    <property type="entry name" value="NAD(P)-binding Rossmann-like Domain"/>
    <property type="match status" value="1"/>
</dbReference>
<dbReference type="InterPro" id="IPR013708">
    <property type="entry name" value="Shikimate_DH-bd_N"/>
</dbReference>
<keyword evidence="13" id="KW-1185">Reference proteome</keyword>
<dbReference type="PANTHER" id="PTHR21089">
    <property type="entry name" value="SHIKIMATE DEHYDROGENASE"/>
    <property type="match status" value="1"/>
</dbReference>
<dbReference type="UniPathway" id="UPA00053">
    <property type="reaction ID" value="UER00087"/>
</dbReference>
<dbReference type="InterPro" id="IPR011342">
    <property type="entry name" value="Shikimate_DH"/>
</dbReference>
<feature type="binding site" evidence="8">
    <location>
        <position position="242"/>
    </location>
    <ligand>
        <name>NADP(+)</name>
        <dbReference type="ChEBI" id="CHEBI:58349"/>
    </ligand>
</feature>
<feature type="domain" description="Quinate/shikimate 5-dehydrogenase/glutamyl-tRNA reductase" evidence="9">
    <location>
        <begin position="126"/>
        <end position="193"/>
    </location>
</feature>
<feature type="binding site" evidence="8">
    <location>
        <position position="249"/>
    </location>
    <ligand>
        <name>shikimate</name>
        <dbReference type="ChEBI" id="CHEBI:36208"/>
    </ligand>
</feature>